<evidence type="ECO:0000256" key="4">
    <source>
        <dbReference type="ARBA" id="ARBA00023163"/>
    </source>
</evidence>
<keyword evidence="3" id="KW-0805">Transcription regulation</keyword>
<evidence type="ECO:0000313" key="8">
    <source>
        <dbReference type="Proteomes" id="UP000504637"/>
    </source>
</evidence>
<reference evidence="9" key="2">
    <citation type="submission" date="2020-04" db="EMBL/GenBank/DDBJ databases">
        <authorList>
            <consortium name="NCBI Genome Project"/>
        </authorList>
    </citation>
    <scope>NUCLEOTIDE SEQUENCE</scope>
    <source>
        <strain evidence="9">CBS 342.82</strain>
    </source>
</reference>
<evidence type="ECO:0000259" key="7">
    <source>
        <dbReference type="PROSITE" id="PS50048"/>
    </source>
</evidence>
<evidence type="ECO:0000256" key="6">
    <source>
        <dbReference type="SAM" id="MobiDB-lite"/>
    </source>
</evidence>
<reference evidence="9" key="1">
    <citation type="submission" date="2020-01" db="EMBL/GenBank/DDBJ databases">
        <authorList>
            <consortium name="DOE Joint Genome Institute"/>
            <person name="Haridas S."/>
            <person name="Albert R."/>
            <person name="Binder M."/>
            <person name="Bloem J."/>
            <person name="Labutti K."/>
            <person name="Salamov A."/>
            <person name="Andreopoulos B."/>
            <person name="Baker S.E."/>
            <person name="Barry K."/>
            <person name="Bills G."/>
            <person name="Bluhm B.H."/>
            <person name="Cannon C."/>
            <person name="Castanera R."/>
            <person name="Culley D.E."/>
            <person name="Daum C."/>
            <person name="Ezra D."/>
            <person name="Gonzalez J.B."/>
            <person name="Henrissat B."/>
            <person name="Kuo A."/>
            <person name="Liang C."/>
            <person name="Lipzen A."/>
            <person name="Lutzoni F."/>
            <person name="Magnuson J."/>
            <person name="Mondo S."/>
            <person name="Nolan M."/>
            <person name="Ohm R."/>
            <person name="Pangilinan J."/>
            <person name="Park H.-J."/>
            <person name="Ramirez L."/>
            <person name="Alfaro M."/>
            <person name="Sun H."/>
            <person name="Tritt A."/>
            <person name="Yoshinaga Y."/>
            <person name="Zwiers L.-H."/>
            <person name="Turgeon B.G."/>
            <person name="Goodwin S.B."/>
            <person name="Spatafora J.W."/>
            <person name="Crous P.W."/>
            <person name="Grigoriev I.V."/>
        </authorList>
    </citation>
    <scope>NUCLEOTIDE SEQUENCE</scope>
    <source>
        <strain evidence="9">CBS 342.82</strain>
    </source>
</reference>
<feature type="domain" description="Zn(2)-C6 fungal-type" evidence="7">
    <location>
        <begin position="49"/>
        <end position="79"/>
    </location>
</feature>
<dbReference type="InterPro" id="IPR001138">
    <property type="entry name" value="Zn2Cys6_DnaBD"/>
</dbReference>
<dbReference type="SUPFAM" id="SSF57701">
    <property type="entry name" value="Zn2/Cys6 DNA-binding domain"/>
    <property type="match status" value="1"/>
</dbReference>
<accession>A0A6J3LZ77</accession>
<name>A0A6J3LZ77_9PEZI</name>
<dbReference type="GeneID" id="54361091"/>
<dbReference type="SMART" id="SM00906">
    <property type="entry name" value="Fungal_trans"/>
    <property type="match status" value="1"/>
</dbReference>
<dbReference type="GO" id="GO:0003677">
    <property type="term" value="F:DNA binding"/>
    <property type="evidence" value="ECO:0007669"/>
    <property type="project" value="InterPro"/>
</dbReference>
<evidence type="ECO:0000256" key="1">
    <source>
        <dbReference type="ARBA" id="ARBA00004123"/>
    </source>
</evidence>
<evidence type="ECO:0000313" key="9">
    <source>
        <dbReference type="RefSeq" id="XP_033458097.1"/>
    </source>
</evidence>
<dbReference type="Pfam" id="PF00172">
    <property type="entry name" value="Zn_clus"/>
    <property type="match status" value="1"/>
</dbReference>
<dbReference type="InterPro" id="IPR007219">
    <property type="entry name" value="XnlR_reg_dom"/>
</dbReference>
<dbReference type="PANTHER" id="PTHR47338:SF10">
    <property type="entry name" value="TRANSCRIPTION FACTOR DOMAIN-CONTAINING PROTEIN-RELATED"/>
    <property type="match status" value="1"/>
</dbReference>
<feature type="region of interest" description="Disordered" evidence="6">
    <location>
        <begin position="16"/>
        <end position="40"/>
    </location>
</feature>
<sequence>MTALRSSDVDEAYFNDLTQQPPGLNIAGPGDQGGTDERLAEAPRAKRIACVICRKRKLRCDGVKPSCGSCSRLAHDCAYDEVRKKSGPKRGYVKLLEARLAQVESLLSKTQEESADAPNGNTAAQDVTTFDDDVNYLDSALGQTEQQFPDQREVHYIPDLRSFGAVPKVAHDGGLQLPIAETPSWDMIALGLDEPLPAQNIIDDLNNIFFERVYPTMAMIHRPRYYMAMSLAPHMRPATCLRYAMWASAALVTDGYRTLAEPFYIRARKYLERDEMKGRGEGMALLAHCQTWALVATYEYKNMLFPRAWLSVGRACRLTSMLSLNRLDGAGPEVRQCLPPARDETELEERRRTFWVCFGADRFASVGTGWPMSIDEADITTKLPGDEASFEAGVPAESITLAAAFDSGGSTRLSSGAAVLVLTCLFGRNMNHIFRPGSNDKDKNPNGDFWTRHTNMDNLLSTMTLMLPDQLRIPAGLNDPNVIFLNLGLHTAAICIHQANISREERSKSSSRMASGSRARCLTAATEVANIMRQICHLDFSNMNGFVPFFLFTAARVFVHHLKTKPNDVQPRGSLKFLISALQVFKRKNPLAETFLVHIEFELMGSGLEDLRIYRDNEAGETALSLAQAIHRSSTEVYLPGHETDPCGPIPFPVPSTSNDKGAEETLGSHQSNQIRSELPSRQRSLDSSGMYPTPDGIVQEMDTSPDGSGGDQRTPPFGSGSKVHTVSSSSVSPNSQEPAIMMQGHHSFPGQNVAMDQNVVTNESLLAAYQAMPVAATAYEPQRSLPTWKNTSTGLAPREIDGFAFANAEALNGISDAEWSHMLNTFGSEHVDQPA</sequence>
<dbReference type="AlphaFoldDB" id="A0A6J3LZ77"/>
<dbReference type="CDD" id="cd00067">
    <property type="entry name" value="GAL4"/>
    <property type="match status" value="1"/>
</dbReference>
<feature type="compositionally biased region" description="Polar residues" evidence="6">
    <location>
        <begin position="668"/>
        <end position="678"/>
    </location>
</feature>
<feature type="region of interest" description="Disordered" evidence="6">
    <location>
        <begin position="638"/>
        <end position="738"/>
    </location>
</feature>
<keyword evidence="8" id="KW-1185">Reference proteome</keyword>
<comment type="subcellular location">
    <subcellularLocation>
        <location evidence="1">Nucleus</location>
    </subcellularLocation>
</comment>
<dbReference type="Gene3D" id="4.10.240.10">
    <property type="entry name" value="Zn(2)-C6 fungal-type DNA-binding domain"/>
    <property type="match status" value="1"/>
</dbReference>
<dbReference type="InterPro" id="IPR036864">
    <property type="entry name" value="Zn2-C6_fun-type_DNA-bd_sf"/>
</dbReference>
<keyword evidence="4" id="KW-0804">Transcription</keyword>
<dbReference type="OrthoDB" id="5600212at2759"/>
<dbReference type="GO" id="GO:0006351">
    <property type="term" value="P:DNA-templated transcription"/>
    <property type="evidence" value="ECO:0007669"/>
    <property type="project" value="InterPro"/>
</dbReference>
<dbReference type="GO" id="GO:0008270">
    <property type="term" value="F:zinc ion binding"/>
    <property type="evidence" value="ECO:0007669"/>
    <property type="project" value="InterPro"/>
</dbReference>
<dbReference type="PROSITE" id="PS50048">
    <property type="entry name" value="ZN2_CY6_FUNGAL_2"/>
    <property type="match status" value="1"/>
</dbReference>
<reference evidence="9" key="3">
    <citation type="submission" date="2025-08" db="UniProtKB">
        <authorList>
            <consortium name="RefSeq"/>
        </authorList>
    </citation>
    <scope>IDENTIFICATION</scope>
    <source>
        <strain evidence="9">CBS 342.82</strain>
    </source>
</reference>
<gene>
    <name evidence="9" type="ORF">K489DRAFT_372009</name>
</gene>
<dbReference type="CDD" id="cd12148">
    <property type="entry name" value="fungal_TF_MHR"/>
    <property type="match status" value="1"/>
</dbReference>
<dbReference type="Proteomes" id="UP000504637">
    <property type="component" value="Unplaced"/>
</dbReference>
<keyword evidence="5" id="KW-0539">Nucleus</keyword>
<dbReference type="Pfam" id="PF04082">
    <property type="entry name" value="Fungal_trans"/>
    <property type="match status" value="1"/>
</dbReference>
<dbReference type="SMART" id="SM00066">
    <property type="entry name" value="GAL4"/>
    <property type="match status" value="1"/>
</dbReference>
<dbReference type="GO" id="GO:0000981">
    <property type="term" value="F:DNA-binding transcription factor activity, RNA polymerase II-specific"/>
    <property type="evidence" value="ECO:0007669"/>
    <property type="project" value="InterPro"/>
</dbReference>
<protein>
    <recommendedName>
        <fullName evidence="7">Zn(2)-C6 fungal-type domain-containing protein</fullName>
    </recommendedName>
</protein>
<organism evidence="9">
    <name type="scientific">Dissoconium aciculare CBS 342.82</name>
    <dbReference type="NCBI Taxonomy" id="1314786"/>
    <lineage>
        <taxon>Eukaryota</taxon>
        <taxon>Fungi</taxon>
        <taxon>Dikarya</taxon>
        <taxon>Ascomycota</taxon>
        <taxon>Pezizomycotina</taxon>
        <taxon>Dothideomycetes</taxon>
        <taxon>Dothideomycetidae</taxon>
        <taxon>Mycosphaerellales</taxon>
        <taxon>Dissoconiaceae</taxon>
        <taxon>Dissoconium</taxon>
    </lineage>
</organism>
<feature type="compositionally biased region" description="Low complexity" evidence="6">
    <location>
        <begin position="720"/>
        <end position="736"/>
    </location>
</feature>
<dbReference type="InterPro" id="IPR050815">
    <property type="entry name" value="TF_fung"/>
</dbReference>
<dbReference type="RefSeq" id="XP_033458097.1">
    <property type="nucleotide sequence ID" value="XM_033603291.1"/>
</dbReference>
<evidence type="ECO:0000256" key="5">
    <source>
        <dbReference type="ARBA" id="ARBA00023242"/>
    </source>
</evidence>
<evidence type="ECO:0000256" key="3">
    <source>
        <dbReference type="ARBA" id="ARBA00023015"/>
    </source>
</evidence>
<proteinExistence type="predicted"/>
<dbReference type="PROSITE" id="PS00463">
    <property type="entry name" value="ZN2_CY6_FUNGAL_1"/>
    <property type="match status" value="1"/>
</dbReference>
<evidence type="ECO:0000256" key="2">
    <source>
        <dbReference type="ARBA" id="ARBA00022723"/>
    </source>
</evidence>
<dbReference type="PANTHER" id="PTHR47338">
    <property type="entry name" value="ZN(II)2CYS6 TRANSCRIPTION FACTOR (EUROFUNG)-RELATED"/>
    <property type="match status" value="1"/>
</dbReference>
<dbReference type="GO" id="GO:0005634">
    <property type="term" value="C:nucleus"/>
    <property type="evidence" value="ECO:0007669"/>
    <property type="project" value="UniProtKB-SubCell"/>
</dbReference>
<keyword evidence="2" id="KW-0479">Metal-binding</keyword>